<dbReference type="Pfam" id="PF00814">
    <property type="entry name" value="TsaD"/>
    <property type="match status" value="1"/>
</dbReference>
<name>A0A1I5T499_9BACI</name>
<dbReference type="NCBIfam" id="TIGR03725">
    <property type="entry name" value="T6A_YeaZ"/>
    <property type="match status" value="1"/>
</dbReference>
<dbReference type="InterPro" id="IPR000905">
    <property type="entry name" value="Gcp-like_dom"/>
</dbReference>
<proteinExistence type="predicted"/>
<gene>
    <name evidence="2" type="primary">tsaB</name>
    <name evidence="2" type="ORF">HHA03_24060</name>
    <name evidence="3" type="ORF">SAMN05421839_1623</name>
</gene>
<dbReference type="PANTHER" id="PTHR11735:SF11">
    <property type="entry name" value="TRNA THREONYLCARBAMOYLADENOSINE BIOSYNTHESIS PROTEIN TSAB"/>
    <property type="match status" value="1"/>
</dbReference>
<accession>A0A1I5T499</accession>
<dbReference type="InterPro" id="IPR043129">
    <property type="entry name" value="ATPase_NBD"/>
</dbReference>
<reference evidence="2 5" key="2">
    <citation type="submission" date="2019-07" db="EMBL/GenBank/DDBJ databases">
        <title>Whole genome shotgun sequence of Halolactibacillus halophilus NBRC 100868.</title>
        <authorList>
            <person name="Hosoyama A."/>
            <person name="Uohara A."/>
            <person name="Ohji S."/>
            <person name="Ichikawa N."/>
        </authorList>
    </citation>
    <scope>NUCLEOTIDE SEQUENCE [LARGE SCALE GENOMIC DNA]</scope>
    <source>
        <strain evidence="2 5">NBRC 100868</strain>
    </source>
</reference>
<organism evidence="3 4">
    <name type="scientific">Halolactibacillus halophilus</name>
    <dbReference type="NCBI Taxonomy" id="306540"/>
    <lineage>
        <taxon>Bacteria</taxon>
        <taxon>Bacillati</taxon>
        <taxon>Bacillota</taxon>
        <taxon>Bacilli</taxon>
        <taxon>Bacillales</taxon>
        <taxon>Bacillaceae</taxon>
        <taxon>Halolactibacillus</taxon>
    </lineage>
</organism>
<evidence type="ECO:0000313" key="5">
    <source>
        <dbReference type="Proteomes" id="UP000321547"/>
    </source>
</evidence>
<dbReference type="Proteomes" id="UP000242243">
    <property type="component" value="Unassembled WGS sequence"/>
</dbReference>
<evidence type="ECO:0000313" key="2">
    <source>
        <dbReference type="EMBL" id="GEM02874.1"/>
    </source>
</evidence>
<dbReference type="GO" id="GO:0005829">
    <property type="term" value="C:cytosol"/>
    <property type="evidence" value="ECO:0007669"/>
    <property type="project" value="TreeGrafter"/>
</dbReference>
<evidence type="ECO:0000313" key="3">
    <source>
        <dbReference type="EMBL" id="SFP77860.1"/>
    </source>
</evidence>
<evidence type="ECO:0000259" key="1">
    <source>
        <dbReference type="Pfam" id="PF00814"/>
    </source>
</evidence>
<dbReference type="InterPro" id="IPR022496">
    <property type="entry name" value="T6A_TsaB"/>
</dbReference>
<feature type="domain" description="Gcp-like" evidence="1">
    <location>
        <begin position="31"/>
        <end position="219"/>
    </location>
</feature>
<keyword evidence="5" id="KW-1185">Reference proteome</keyword>
<reference evidence="3 4" key="1">
    <citation type="submission" date="2016-10" db="EMBL/GenBank/DDBJ databases">
        <authorList>
            <person name="de Groot N.N."/>
        </authorList>
    </citation>
    <scope>NUCLEOTIDE SEQUENCE [LARGE SCALE GENOMIC DNA]</scope>
    <source>
        <strain evidence="3 4">DSM 17073</strain>
    </source>
</reference>
<dbReference type="RefSeq" id="WP_089833962.1">
    <property type="nucleotide sequence ID" value="NZ_BJWI01000072.1"/>
</dbReference>
<dbReference type="EMBL" id="FOXC01000062">
    <property type="protein sequence ID" value="SFP77860.1"/>
    <property type="molecule type" value="Genomic_DNA"/>
</dbReference>
<dbReference type="AlphaFoldDB" id="A0A1I5T499"/>
<protein>
    <submittedName>
        <fullName evidence="3">tRNA threonylcarbamoyladenosine biosynthesis protein TsaB</fullName>
    </submittedName>
</protein>
<dbReference type="STRING" id="306540.SAMN05421839_1623"/>
<dbReference type="PANTHER" id="PTHR11735">
    <property type="entry name" value="TRNA N6-ADENOSINE THREONYLCARBAMOYLTRANSFERASE"/>
    <property type="match status" value="1"/>
</dbReference>
<dbReference type="CDD" id="cd24032">
    <property type="entry name" value="ASKHA_NBD_TsaB"/>
    <property type="match status" value="1"/>
</dbReference>
<sequence length="230" mass="25647">MILAMDTSTDVLSVSLHNNQEIIEEYSSKNKNKHSTRLMPAIDRIMKEAKVTPQDLTKIVVGMGPGSYTGVRIALSTAKTMAWTLNIPVVGVSSLRALSLQASGDDLVCSFLDARRGLVYAGLYDKEGNEVLPEVNIMIDEWLEKLVALNKPVTFVSPDLATFQSLIRERLGERAQFKPKGHHLMRAGLLAEYGKDLAPTDPHLLVPNYLRLVEAEAKWLEKQKADQYDR</sequence>
<evidence type="ECO:0000313" key="4">
    <source>
        <dbReference type="Proteomes" id="UP000242243"/>
    </source>
</evidence>
<dbReference type="GO" id="GO:0002949">
    <property type="term" value="P:tRNA threonylcarbamoyladenosine modification"/>
    <property type="evidence" value="ECO:0007669"/>
    <property type="project" value="InterPro"/>
</dbReference>
<dbReference type="Gene3D" id="3.30.420.40">
    <property type="match status" value="2"/>
</dbReference>
<dbReference type="SUPFAM" id="SSF53067">
    <property type="entry name" value="Actin-like ATPase domain"/>
    <property type="match status" value="2"/>
</dbReference>
<dbReference type="EMBL" id="BJWI01000072">
    <property type="protein sequence ID" value="GEM02874.1"/>
    <property type="molecule type" value="Genomic_DNA"/>
</dbReference>
<dbReference type="OrthoDB" id="9784166at2"/>
<dbReference type="Proteomes" id="UP000321547">
    <property type="component" value="Unassembled WGS sequence"/>
</dbReference>